<dbReference type="PANTHER" id="PTHR13501">
    <property type="entry name" value="CHLOROPLAST 50S RIBOSOMAL PROTEIN L22-RELATED"/>
    <property type="match status" value="1"/>
</dbReference>
<dbReference type="InterPro" id="IPR001063">
    <property type="entry name" value="Ribosomal_uL22"/>
</dbReference>
<dbReference type="GO" id="GO:0003735">
    <property type="term" value="F:structural constituent of ribosome"/>
    <property type="evidence" value="ECO:0007669"/>
    <property type="project" value="InterPro"/>
</dbReference>
<reference evidence="12" key="1">
    <citation type="submission" date="2017-09" db="EMBL/GenBank/DDBJ databases">
        <title>Depth-based differentiation of microbial function through sediment-hosted aquifers and enrichment of novel symbionts in the deep terrestrial subsurface.</title>
        <authorList>
            <person name="Probst A.J."/>
            <person name="Ladd B."/>
            <person name="Jarett J.K."/>
            <person name="Geller-Mcgrath D.E."/>
            <person name="Sieber C.M.K."/>
            <person name="Emerson J.B."/>
            <person name="Anantharaman K."/>
            <person name="Thomas B.C."/>
            <person name="Malmstrom R."/>
            <person name="Stieglmeier M."/>
            <person name="Klingl A."/>
            <person name="Woyke T."/>
            <person name="Ryan C.M."/>
            <person name="Banfield J.F."/>
        </authorList>
    </citation>
    <scope>NUCLEOTIDE SEQUENCE [LARGE SCALE GENOMIC DNA]</scope>
</reference>
<evidence type="ECO:0000256" key="3">
    <source>
        <dbReference type="ARBA" id="ARBA00022884"/>
    </source>
</evidence>
<comment type="function">
    <text evidence="7 10">This protein binds specifically to 23S rRNA; its binding is stimulated by other ribosomal proteins, e.g., L4, L17, and L20. It is important during the early stages of 50S assembly. It makes multiple contacts with different domains of the 23S rRNA in the assembled 50S subunit and ribosome.</text>
</comment>
<dbReference type="CDD" id="cd00336">
    <property type="entry name" value="Ribosomal_L22"/>
    <property type="match status" value="1"/>
</dbReference>
<dbReference type="NCBIfam" id="TIGR01044">
    <property type="entry name" value="rplV_bact"/>
    <property type="match status" value="1"/>
</dbReference>
<organism evidence="11 12">
    <name type="scientific">Candidatus Zambryskibacteria bacterium CG_4_9_14_3_um_filter_42_15</name>
    <dbReference type="NCBI Taxonomy" id="1975112"/>
    <lineage>
        <taxon>Bacteria</taxon>
        <taxon>Candidatus Zambryskiibacteriota</taxon>
    </lineage>
</organism>
<dbReference type="Proteomes" id="UP000230758">
    <property type="component" value="Unassembled WGS sequence"/>
</dbReference>
<evidence type="ECO:0000256" key="9">
    <source>
        <dbReference type="RuleBase" id="RU004006"/>
    </source>
</evidence>
<evidence type="ECO:0000256" key="10">
    <source>
        <dbReference type="RuleBase" id="RU004008"/>
    </source>
</evidence>
<dbReference type="HAMAP" id="MF_01331_B">
    <property type="entry name" value="Ribosomal_uL22_B"/>
    <property type="match status" value="1"/>
</dbReference>
<comment type="caution">
    <text evidence="11">The sequence shown here is derived from an EMBL/GenBank/DDBJ whole genome shotgun (WGS) entry which is preliminary data.</text>
</comment>
<evidence type="ECO:0000256" key="8">
    <source>
        <dbReference type="RuleBase" id="RU004005"/>
    </source>
</evidence>
<keyword evidence="4 7" id="KW-0689">Ribosomal protein</keyword>
<comment type="similarity">
    <text evidence="1 7 8">Belongs to the universal ribosomal protein uL22 family.</text>
</comment>
<dbReference type="Gene3D" id="3.90.470.10">
    <property type="entry name" value="Ribosomal protein L22/L17"/>
    <property type="match status" value="1"/>
</dbReference>
<evidence type="ECO:0000256" key="5">
    <source>
        <dbReference type="ARBA" id="ARBA00023274"/>
    </source>
</evidence>
<sequence>MSESKAKLNNYRQSPRKVRLVADTIRGKKVEDAITALSFVPRRSALPIQKLLASALANAKNLSLSPESLVIKEIRVDEGATLFRSRPRSRGMANPIRKRTSHISVTLSDIKKKS</sequence>
<evidence type="ECO:0000256" key="6">
    <source>
        <dbReference type="ARBA" id="ARBA00035207"/>
    </source>
</evidence>
<evidence type="ECO:0000256" key="1">
    <source>
        <dbReference type="ARBA" id="ARBA00009451"/>
    </source>
</evidence>
<dbReference type="EMBL" id="PFXF01000022">
    <property type="protein sequence ID" value="PJA32783.1"/>
    <property type="molecule type" value="Genomic_DNA"/>
</dbReference>
<evidence type="ECO:0000313" key="12">
    <source>
        <dbReference type="Proteomes" id="UP000230758"/>
    </source>
</evidence>
<dbReference type="Pfam" id="PF00237">
    <property type="entry name" value="Ribosomal_L22"/>
    <property type="match status" value="1"/>
</dbReference>
<evidence type="ECO:0000256" key="2">
    <source>
        <dbReference type="ARBA" id="ARBA00022730"/>
    </source>
</evidence>
<keyword evidence="5 7" id="KW-0687">Ribonucleoprotein</keyword>
<dbReference type="GO" id="GO:0006412">
    <property type="term" value="P:translation"/>
    <property type="evidence" value="ECO:0007669"/>
    <property type="project" value="UniProtKB-UniRule"/>
</dbReference>
<name>A0A2M7WS55_9BACT</name>
<proteinExistence type="inferred from homology"/>
<gene>
    <name evidence="7" type="primary">rplV</name>
    <name evidence="11" type="ORF">CO185_01670</name>
</gene>
<dbReference type="GO" id="GO:0022625">
    <property type="term" value="C:cytosolic large ribosomal subunit"/>
    <property type="evidence" value="ECO:0007669"/>
    <property type="project" value="TreeGrafter"/>
</dbReference>
<evidence type="ECO:0000313" key="11">
    <source>
        <dbReference type="EMBL" id="PJA32783.1"/>
    </source>
</evidence>
<dbReference type="AlphaFoldDB" id="A0A2M7WS55"/>
<protein>
    <recommendedName>
        <fullName evidence="6 7">Large ribosomal subunit protein uL22</fullName>
    </recommendedName>
</protein>
<evidence type="ECO:0000256" key="4">
    <source>
        <dbReference type="ARBA" id="ARBA00022980"/>
    </source>
</evidence>
<dbReference type="InterPro" id="IPR047867">
    <property type="entry name" value="Ribosomal_uL22_bac/org-type"/>
</dbReference>
<comment type="function">
    <text evidence="7">The globular domain of the protein is located near the polypeptide exit tunnel on the outside of the subunit, while an extended beta-hairpin is found that lines the wall of the exit tunnel in the center of the 70S ribosome.</text>
</comment>
<keyword evidence="3 7" id="KW-0694">RNA-binding</keyword>
<accession>A0A2M7WS55</accession>
<keyword evidence="2 7" id="KW-0699">rRNA-binding</keyword>
<dbReference type="SUPFAM" id="SSF54843">
    <property type="entry name" value="Ribosomal protein L22"/>
    <property type="match status" value="1"/>
</dbReference>
<evidence type="ECO:0000256" key="7">
    <source>
        <dbReference type="HAMAP-Rule" id="MF_01331"/>
    </source>
</evidence>
<dbReference type="InterPro" id="IPR005727">
    <property type="entry name" value="Ribosomal_uL22_bac/chlpt-type"/>
</dbReference>
<dbReference type="GO" id="GO:0019843">
    <property type="term" value="F:rRNA binding"/>
    <property type="evidence" value="ECO:0007669"/>
    <property type="project" value="UniProtKB-UniRule"/>
</dbReference>
<dbReference type="InterPro" id="IPR036394">
    <property type="entry name" value="Ribosomal_uL22_sf"/>
</dbReference>
<comment type="subunit">
    <text evidence="7 9">Part of the 50S ribosomal subunit.</text>
</comment>
<dbReference type="PANTHER" id="PTHR13501:SF8">
    <property type="entry name" value="LARGE RIBOSOMAL SUBUNIT PROTEIN UL22M"/>
    <property type="match status" value="1"/>
</dbReference>